<dbReference type="GO" id="GO:0005525">
    <property type="term" value="F:GTP binding"/>
    <property type="evidence" value="ECO:0007669"/>
    <property type="project" value="UniProtKB-KW"/>
</dbReference>
<sequence length="98" mass="10863">TLDEIYEASQSITEKANEDASIIWGAVINDNMDDEISVTVIATGFDSNNLGAQSAKTKEPETQAATAEEKKPEKKAERTSRVIDEDDDFYNIMSIFNK</sequence>
<dbReference type="Pfam" id="PF12327">
    <property type="entry name" value="FtsZ_C"/>
    <property type="match status" value="1"/>
</dbReference>
<dbReference type="AlphaFoldDB" id="A0A9D1LYX4"/>
<comment type="caution">
    <text evidence="5">The sequence shown here is derived from an EMBL/GenBank/DDBJ whole genome shotgun (WGS) entry which is preliminary data.</text>
</comment>
<feature type="non-terminal residue" evidence="5">
    <location>
        <position position="1"/>
    </location>
</feature>
<evidence type="ECO:0000256" key="1">
    <source>
        <dbReference type="ARBA" id="ARBA00022741"/>
    </source>
</evidence>
<keyword evidence="5" id="KW-0131">Cell cycle</keyword>
<proteinExistence type="predicted"/>
<feature type="domain" description="Cell division protein FtsZ C-terminal" evidence="4">
    <location>
        <begin position="1"/>
        <end position="46"/>
    </location>
</feature>
<feature type="compositionally biased region" description="Basic and acidic residues" evidence="3">
    <location>
        <begin position="56"/>
        <end position="82"/>
    </location>
</feature>
<dbReference type="Proteomes" id="UP000824118">
    <property type="component" value="Unassembled WGS sequence"/>
</dbReference>
<keyword evidence="5" id="KW-0132">Cell division</keyword>
<keyword evidence="2" id="KW-0342">GTP-binding</keyword>
<evidence type="ECO:0000256" key="3">
    <source>
        <dbReference type="SAM" id="MobiDB-lite"/>
    </source>
</evidence>
<evidence type="ECO:0000313" key="6">
    <source>
        <dbReference type="Proteomes" id="UP000824118"/>
    </source>
</evidence>
<organism evidence="5 6">
    <name type="scientific">Candidatus Limousia pullorum</name>
    <dbReference type="NCBI Taxonomy" id="2840860"/>
    <lineage>
        <taxon>Bacteria</taxon>
        <taxon>Bacillati</taxon>
        <taxon>Bacillota</taxon>
        <taxon>Clostridia</taxon>
        <taxon>Eubacteriales</taxon>
        <taxon>Oscillospiraceae</taxon>
        <taxon>Oscillospiraceae incertae sedis</taxon>
        <taxon>Candidatus Limousia</taxon>
    </lineage>
</organism>
<protein>
    <submittedName>
        <fullName evidence="5">Cell division protein FtsZ</fullName>
    </submittedName>
</protein>
<dbReference type="InterPro" id="IPR037103">
    <property type="entry name" value="Tubulin/FtsZ-like_C"/>
</dbReference>
<dbReference type="InterPro" id="IPR024757">
    <property type="entry name" value="FtsZ_C"/>
</dbReference>
<evidence type="ECO:0000313" key="5">
    <source>
        <dbReference type="EMBL" id="HIU50562.1"/>
    </source>
</evidence>
<dbReference type="EMBL" id="DVNG01000089">
    <property type="protein sequence ID" value="HIU50562.1"/>
    <property type="molecule type" value="Genomic_DNA"/>
</dbReference>
<evidence type="ECO:0000259" key="4">
    <source>
        <dbReference type="Pfam" id="PF12327"/>
    </source>
</evidence>
<evidence type="ECO:0000256" key="2">
    <source>
        <dbReference type="ARBA" id="ARBA00023134"/>
    </source>
</evidence>
<dbReference type="SUPFAM" id="SSF55307">
    <property type="entry name" value="Tubulin C-terminal domain-like"/>
    <property type="match status" value="1"/>
</dbReference>
<keyword evidence="1" id="KW-0547">Nucleotide-binding</keyword>
<reference evidence="5" key="1">
    <citation type="submission" date="2020-10" db="EMBL/GenBank/DDBJ databases">
        <authorList>
            <person name="Gilroy R."/>
        </authorList>
    </citation>
    <scope>NUCLEOTIDE SEQUENCE</scope>
    <source>
        <strain evidence="5">ChiGjej1B1-1684</strain>
    </source>
</reference>
<dbReference type="InterPro" id="IPR008280">
    <property type="entry name" value="Tub_FtsZ_C"/>
</dbReference>
<reference evidence="5" key="2">
    <citation type="journal article" date="2021" name="PeerJ">
        <title>Extensive microbial diversity within the chicken gut microbiome revealed by metagenomics and culture.</title>
        <authorList>
            <person name="Gilroy R."/>
            <person name="Ravi A."/>
            <person name="Getino M."/>
            <person name="Pursley I."/>
            <person name="Horton D.L."/>
            <person name="Alikhan N.F."/>
            <person name="Baker D."/>
            <person name="Gharbi K."/>
            <person name="Hall N."/>
            <person name="Watson M."/>
            <person name="Adriaenssens E.M."/>
            <person name="Foster-Nyarko E."/>
            <person name="Jarju S."/>
            <person name="Secka A."/>
            <person name="Antonio M."/>
            <person name="Oren A."/>
            <person name="Chaudhuri R.R."/>
            <person name="La Ragione R."/>
            <person name="Hildebrand F."/>
            <person name="Pallen M.J."/>
        </authorList>
    </citation>
    <scope>NUCLEOTIDE SEQUENCE</scope>
    <source>
        <strain evidence="5">ChiGjej1B1-1684</strain>
    </source>
</reference>
<gene>
    <name evidence="5" type="ORF">IAD22_06075</name>
</gene>
<feature type="region of interest" description="Disordered" evidence="3">
    <location>
        <begin position="49"/>
        <end position="82"/>
    </location>
</feature>
<name>A0A9D1LYX4_9FIRM</name>
<accession>A0A9D1LYX4</accession>
<dbReference type="GO" id="GO:0051301">
    <property type="term" value="P:cell division"/>
    <property type="evidence" value="ECO:0007669"/>
    <property type="project" value="UniProtKB-KW"/>
</dbReference>
<dbReference type="Gene3D" id="3.30.1330.20">
    <property type="entry name" value="Tubulin/FtsZ, C-terminal domain"/>
    <property type="match status" value="1"/>
</dbReference>